<keyword evidence="1" id="KW-1133">Transmembrane helix</keyword>
<evidence type="ECO:0000313" key="3">
    <source>
        <dbReference type="Proteomes" id="UP000246352"/>
    </source>
</evidence>
<name>A0A317PRN5_9HYPH</name>
<comment type="caution">
    <text evidence="2">The sequence shown here is derived from an EMBL/GenBank/DDBJ whole genome shotgun (WGS) entry which is preliminary data.</text>
</comment>
<protein>
    <submittedName>
        <fullName evidence="2">Uncharacterized membrane protein YsdA (DUF1294 family)</fullName>
    </submittedName>
</protein>
<dbReference type="EMBL" id="QGTR01000001">
    <property type="protein sequence ID" value="PWW04131.1"/>
    <property type="molecule type" value="Genomic_DNA"/>
</dbReference>
<sequence>MLFGVVAYGLAVNLTGLGLFGWDKRCARRGERRVPERRLLTVAALGGSPAMLLGRSLFRHKTRKQPFSTRLHVIVGLQLVAALGAILLAVRSGAPLLS</sequence>
<evidence type="ECO:0000256" key="1">
    <source>
        <dbReference type="SAM" id="Phobius"/>
    </source>
</evidence>
<dbReference type="Pfam" id="PF06961">
    <property type="entry name" value="DUF1294"/>
    <property type="match status" value="1"/>
</dbReference>
<dbReference type="AlphaFoldDB" id="A0A317PRN5"/>
<dbReference type="OrthoDB" id="72963at2"/>
<accession>A0A317PRN5</accession>
<feature type="transmembrane region" description="Helical" evidence="1">
    <location>
        <begin position="70"/>
        <end position="90"/>
    </location>
</feature>
<dbReference type="InterPro" id="IPR010718">
    <property type="entry name" value="DUF1294"/>
</dbReference>
<evidence type="ECO:0000313" key="2">
    <source>
        <dbReference type="EMBL" id="PWW04131.1"/>
    </source>
</evidence>
<proteinExistence type="predicted"/>
<dbReference type="Proteomes" id="UP000246352">
    <property type="component" value="Unassembled WGS sequence"/>
</dbReference>
<keyword evidence="1" id="KW-0472">Membrane</keyword>
<keyword evidence="1" id="KW-0812">Transmembrane</keyword>
<feature type="transmembrane region" description="Helical" evidence="1">
    <location>
        <begin position="6"/>
        <end position="23"/>
    </location>
</feature>
<reference evidence="2 3" key="1">
    <citation type="submission" date="2018-05" db="EMBL/GenBank/DDBJ databases">
        <title>Genomic Encyclopedia of Type Strains, Phase IV (KMG-IV): sequencing the most valuable type-strain genomes for metagenomic binning, comparative biology and taxonomic classification.</title>
        <authorList>
            <person name="Goeker M."/>
        </authorList>
    </citation>
    <scope>NUCLEOTIDE SEQUENCE [LARGE SCALE GENOMIC DNA]</scope>
    <source>
        <strain evidence="2 3">DSM 16791</strain>
    </source>
</reference>
<organism evidence="2 3">
    <name type="scientific">Hoeflea marina</name>
    <dbReference type="NCBI Taxonomy" id="274592"/>
    <lineage>
        <taxon>Bacteria</taxon>
        <taxon>Pseudomonadati</taxon>
        <taxon>Pseudomonadota</taxon>
        <taxon>Alphaproteobacteria</taxon>
        <taxon>Hyphomicrobiales</taxon>
        <taxon>Rhizobiaceae</taxon>
        <taxon>Hoeflea</taxon>
    </lineage>
</organism>
<keyword evidence="3" id="KW-1185">Reference proteome</keyword>
<gene>
    <name evidence="2" type="ORF">DFR52_101822</name>
</gene>